<reference evidence="5 6" key="1">
    <citation type="submission" date="2019-10" db="EMBL/GenBank/DDBJ databases">
        <authorList>
            <person name="Palmer J.M."/>
        </authorList>
    </citation>
    <scope>NUCLEOTIDE SEQUENCE [LARGE SCALE GENOMIC DNA]</scope>
    <source>
        <strain evidence="5 6">TWF694</strain>
    </source>
</reference>
<evidence type="ECO:0000313" key="5">
    <source>
        <dbReference type="EMBL" id="KAK6538452.1"/>
    </source>
</evidence>
<protein>
    <recommendedName>
        <fullName evidence="7">Methyltransferase domain-containing protein</fullName>
    </recommendedName>
</protein>
<evidence type="ECO:0000313" key="6">
    <source>
        <dbReference type="Proteomes" id="UP001365542"/>
    </source>
</evidence>
<evidence type="ECO:0000256" key="2">
    <source>
        <dbReference type="ARBA" id="ARBA00022679"/>
    </source>
</evidence>
<evidence type="ECO:0000256" key="4">
    <source>
        <dbReference type="ARBA" id="ARBA00038314"/>
    </source>
</evidence>
<dbReference type="AlphaFoldDB" id="A0AAV9X9X0"/>
<name>A0AAV9X9X0_9PEZI</name>
<gene>
    <name evidence="5" type="ORF">TWF694_010037</name>
</gene>
<sequence>MTDNEVVSQEVIDADRQARSSSWFIPNDKLTLSPFAQELFQKYSGVPEGEVSSHIINLREKAWKVHPYPCLGGFRFTDFAILESPAYNTVVERTKAGAKYLDLGCCFAQDLRALVYAGVPSENLYGADLQSGFIELSYDLFKDQDTLKSTFFTGDIFDLSTFKPAKGDTSDPELFHKLMGQFEILSARSFLHLFNQELEFKAACNMVKMVSEKKGSIIMGRQSGSRKAGFHETSSGLRTIWRHDAASFKELWKRVAEATGTEWDVQANLVEITPYLRTMFAHVGLKDSGDRVWLEFVITRL</sequence>
<dbReference type="InterPro" id="IPR029063">
    <property type="entry name" value="SAM-dependent_MTases_sf"/>
</dbReference>
<comment type="similarity">
    <text evidence="4">Belongs to the class I-like SAM-binding methyltransferase superfamily.</text>
</comment>
<dbReference type="Gene3D" id="3.40.50.150">
    <property type="entry name" value="Vaccinia Virus protein VP39"/>
    <property type="match status" value="1"/>
</dbReference>
<keyword evidence="3" id="KW-0949">S-adenosyl-L-methionine</keyword>
<dbReference type="PANTHER" id="PTHR35897:SF1">
    <property type="entry name" value="METHYLTRANSFERASE AUSD"/>
    <property type="match status" value="1"/>
</dbReference>
<accession>A0AAV9X9X0</accession>
<evidence type="ECO:0000256" key="3">
    <source>
        <dbReference type="ARBA" id="ARBA00022691"/>
    </source>
</evidence>
<keyword evidence="6" id="KW-1185">Reference proteome</keyword>
<comment type="caution">
    <text evidence="5">The sequence shown here is derived from an EMBL/GenBank/DDBJ whole genome shotgun (WGS) entry which is preliminary data.</text>
</comment>
<evidence type="ECO:0008006" key="7">
    <source>
        <dbReference type="Google" id="ProtNLM"/>
    </source>
</evidence>
<dbReference type="SUPFAM" id="SSF53335">
    <property type="entry name" value="S-adenosyl-L-methionine-dependent methyltransferases"/>
    <property type="match status" value="1"/>
</dbReference>
<dbReference type="Proteomes" id="UP001365542">
    <property type="component" value="Unassembled WGS sequence"/>
</dbReference>
<proteinExistence type="inferred from homology"/>
<keyword evidence="2" id="KW-0808">Transferase</keyword>
<dbReference type="InterPro" id="IPR051654">
    <property type="entry name" value="Meroterpenoid_MTases"/>
</dbReference>
<dbReference type="EMBL" id="JAVHJO010000007">
    <property type="protein sequence ID" value="KAK6538452.1"/>
    <property type="molecule type" value="Genomic_DNA"/>
</dbReference>
<organism evidence="5 6">
    <name type="scientific">Orbilia ellipsospora</name>
    <dbReference type="NCBI Taxonomy" id="2528407"/>
    <lineage>
        <taxon>Eukaryota</taxon>
        <taxon>Fungi</taxon>
        <taxon>Dikarya</taxon>
        <taxon>Ascomycota</taxon>
        <taxon>Pezizomycotina</taxon>
        <taxon>Orbiliomycetes</taxon>
        <taxon>Orbiliales</taxon>
        <taxon>Orbiliaceae</taxon>
        <taxon>Orbilia</taxon>
    </lineage>
</organism>
<dbReference type="GO" id="GO:0016740">
    <property type="term" value="F:transferase activity"/>
    <property type="evidence" value="ECO:0007669"/>
    <property type="project" value="UniProtKB-KW"/>
</dbReference>
<evidence type="ECO:0000256" key="1">
    <source>
        <dbReference type="ARBA" id="ARBA00005179"/>
    </source>
</evidence>
<dbReference type="PANTHER" id="PTHR35897">
    <property type="entry name" value="METHYLTRANSFERASE AUSD"/>
    <property type="match status" value="1"/>
</dbReference>
<comment type="pathway">
    <text evidence="1">Secondary metabolite biosynthesis.</text>
</comment>